<protein>
    <recommendedName>
        <fullName evidence="3">Bacteriocin class II with double-glycine leader peptide</fullName>
    </recommendedName>
</protein>
<proteinExistence type="predicted"/>
<evidence type="ECO:0008006" key="3">
    <source>
        <dbReference type="Google" id="ProtNLM"/>
    </source>
</evidence>
<dbReference type="EMBL" id="JAMQGR010000014">
    <property type="protein sequence ID" value="MCM2568954.1"/>
    <property type="molecule type" value="Genomic_DNA"/>
</dbReference>
<evidence type="ECO:0000313" key="1">
    <source>
        <dbReference type="EMBL" id="MCM2568954.1"/>
    </source>
</evidence>
<keyword evidence="2" id="KW-1185">Reference proteome</keyword>
<comment type="caution">
    <text evidence="1">The sequence shown here is derived from an EMBL/GenBank/DDBJ whole genome shotgun (WGS) entry which is preliminary data.</text>
</comment>
<name>A0ABT0WZH9_9BURK</name>
<organism evidence="1 2">
    <name type="scientific">Janthinobacterium kumbetense</name>
    <dbReference type="NCBI Taxonomy" id="2950280"/>
    <lineage>
        <taxon>Bacteria</taxon>
        <taxon>Pseudomonadati</taxon>
        <taxon>Pseudomonadota</taxon>
        <taxon>Betaproteobacteria</taxon>
        <taxon>Burkholderiales</taxon>
        <taxon>Oxalobacteraceae</taxon>
        <taxon>Janthinobacterium</taxon>
    </lineage>
</organism>
<dbReference type="Proteomes" id="UP001202243">
    <property type="component" value="Unassembled WGS sequence"/>
</dbReference>
<evidence type="ECO:0000313" key="2">
    <source>
        <dbReference type="Proteomes" id="UP001202243"/>
    </source>
</evidence>
<dbReference type="RefSeq" id="WP_251351693.1">
    <property type="nucleotide sequence ID" value="NZ_JAMQGR010000014.1"/>
</dbReference>
<gene>
    <name evidence="1" type="ORF">NCG91_25345</name>
</gene>
<sequence length="87" mass="8791">MDIFHADVINGVRMQVLSEMEIQDISGGRAFCSDSMSSSEYTATAGFWGGVGTVGAGVATVPGGQALGGGILIGAGVMYAYNSYCSA</sequence>
<accession>A0ABT0WZH9</accession>
<reference evidence="1 2" key="1">
    <citation type="submission" date="2022-06" db="EMBL/GenBank/DDBJ databases">
        <title>Janthinobacterium kumbetensis sp. nov., isolated from spring water in Turkey.</title>
        <authorList>
            <person name="Inan Bektas K."/>
            <person name="Belduz A.A."/>
            <person name="Canakci S."/>
            <person name="Nalcaoglu A."/>
            <person name="Ceylan E."/>
            <person name="Kati H."/>
        </authorList>
    </citation>
    <scope>NUCLEOTIDE SEQUENCE [LARGE SCALE GENOMIC DNA]</scope>
    <source>
        <strain evidence="1 2">GK</strain>
    </source>
</reference>